<proteinExistence type="predicted"/>
<accession>A0AAF0PMR8</accession>
<keyword evidence="3" id="KW-1185">Reference proteome</keyword>
<protein>
    <recommendedName>
        <fullName evidence="1">F-box associated beta-propeller type 3 domain-containing protein</fullName>
    </recommendedName>
</protein>
<dbReference type="Proteomes" id="UP001234989">
    <property type="component" value="Chromosome 1"/>
</dbReference>
<feature type="domain" description="F-box associated beta-propeller type 3" evidence="1">
    <location>
        <begin position="108"/>
        <end position="177"/>
    </location>
</feature>
<dbReference type="Pfam" id="PF08268">
    <property type="entry name" value="FBA_3"/>
    <property type="match status" value="1"/>
</dbReference>
<feature type="non-terminal residue" evidence="2">
    <location>
        <position position="178"/>
    </location>
</feature>
<evidence type="ECO:0000259" key="1">
    <source>
        <dbReference type="Pfam" id="PF08268"/>
    </source>
</evidence>
<dbReference type="AlphaFoldDB" id="A0AAF0PMR8"/>
<evidence type="ECO:0000313" key="3">
    <source>
        <dbReference type="Proteomes" id="UP001234989"/>
    </source>
</evidence>
<dbReference type="EMBL" id="CP133612">
    <property type="protein sequence ID" value="WMV07651.1"/>
    <property type="molecule type" value="Genomic_DNA"/>
</dbReference>
<gene>
    <name evidence="2" type="ORF">MTR67_001036</name>
</gene>
<evidence type="ECO:0000313" key="2">
    <source>
        <dbReference type="EMBL" id="WMV07651.1"/>
    </source>
</evidence>
<organism evidence="2 3">
    <name type="scientific">Solanum verrucosum</name>
    <dbReference type="NCBI Taxonomy" id="315347"/>
    <lineage>
        <taxon>Eukaryota</taxon>
        <taxon>Viridiplantae</taxon>
        <taxon>Streptophyta</taxon>
        <taxon>Embryophyta</taxon>
        <taxon>Tracheophyta</taxon>
        <taxon>Spermatophyta</taxon>
        <taxon>Magnoliopsida</taxon>
        <taxon>eudicotyledons</taxon>
        <taxon>Gunneridae</taxon>
        <taxon>Pentapetalae</taxon>
        <taxon>asterids</taxon>
        <taxon>lamiids</taxon>
        <taxon>Solanales</taxon>
        <taxon>Solanaceae</taxon>
        <taxon>Solanoideae</taxon>
        <taxon>Solaneae</taxon>
        <taxon>Solanum</taxon>
    </lineage>
</organism>
<name>A0AAF0PMR8_SOLVR</name>
<sequence length="178" mass="19834">MNCAGKIVLIPQETLYLKYSRGFLLSCLCVLSAFPYSVIRKKDGKASASVLQVDKCNNLDNCVPAYSSLNCDNGLFFGCKSSYMRSAAIFNPNTKEVRLLPHPNEGIDKSWRDTQNIFACIPHLMPSICISGFIYEFALTDDISIAAFDVKSEKIKIIALWNAIELVSCYELIEVKGQ</sequence>
<dbReference type="InterPro" id="IPR013187">
    <property type="entry name" value="F-box-assoc_dom_typ3"/>
</dbReference>
<reference evidence="2" key="1">
    <citation type="submission" date="2023-08" db="EMBL/GenBank/DDBJ databases">
        <title>A de novo genome assembly of Solanum verrucosum Schlechtendal, a Mexican diploid species geographically isolated from the other diploid A-genome species in potato relatives.</title>
        <authorList>
            <person name="Hosaka K."/>
        </authorList>
    </citation>
    <scope>NUCLEOTIDE SEQUENCE</scope>
    <source>
        <tissue evidence="2">Young leaves</tissue>
    </source>
</reference>